<dbReference type="EMBL" id="MN740855">
    <property type="protein sequence ID" value="QHU15366.1"/>
    <property type="molecule type" value="Genomic_DNA"/>
</dbReference>
<evidence type="ECO:0000256" key="1">
    <source>
        <dbReference type="SAM" id="Phobius"/>
    </source>
</evidence>
<accession>A0A6C0KE07</accession>
<reference evidence="2" key="1">
    <citation type="journal article" date="2020" name="Nature">
        <title>Giant virus diversity and host interactions through global metagenomics.</title>
        <authorList>
            <person name="Schulz F."/>
            <person name="Roux S."/>
            <person name="Paez-Espino D."/>
            <person name="Jungbluth S."/>
            <person name="Walsh D.A."/>
            <person name="Denef V.J."/>
            <person name="McMahon K.D."/>
            <person name="Konstantinidis K.T."/>
            <person name="Eloe-Fadrosh E.A."/>
            <person name="Kyrpides N.C."/>
            <person name="Woyke T."/>
        </authorList>
    </citation>
    <scope>NUCLEOTIDE SEQUENCE</scope>
    <source>
        <strain evidence="2">GVMAG-S-1103017-68</strain>
    </source>
</reference>
<keyword evidence="1" id="KW-0812">Transmembrane</keyword>
<keyword evidence="1" id="KW-0472">Membrane</keyword>
<dbReference type="AlphaFoldDB" id="A0A6C0KE07"/>
<name>A0A6C0KE07_9ZZZZ</name>
<sequence length="446" mass="48109">MAELLEDFFDAEKSAMETLSDGSVIATQKDANQAFAASFTDSLHSENGFTNWMKLLNGTPTDFEFEGDEDGVFFKKGDNRVDMSDVKTSLLQGDRVGGKTFLDLMGGVTEISPEMKTSFKSVSEAISKSNYVKTFETDTPLKNPVDGTTTADSTESVNSAIKELNTITKQAIAEMREEMADTQSSVRNFIANQSANGFKSGTDWGAHFTQIFIASGAALGIGVAFEEAKQGLINLDNFLKSVQHARNGCWLRTKNMTSNSATSCKIMPLSCSAMTDVNSPQSNPFHTTQDTVSQCAICQGSQTIKECQTSDTTFIVQQKLTFVAGGNNPGTASNSATKPNQRVSFENVTKATNDLNSDFCTGTPGKFCSDACHSKNFPGLKSNQELQRVEMSLWSAASQLCGDCLSLGSDSLWAKLARHGLVLSGLVLSLVLVIWAIKSVVMNDLI</sequence>
<proteinExistence type="predicted"/>
<organism evidence="2">
    <name type="scientific">viral metagenome</name>
    <dbReference type="NCBI Taxonomy" id="1070528"/>
    <lineage>
        <taxon>unclassified sequences</taxon>
        <taxon>metagenomes</taxon>
        <taxon>organismal metagenomes</taxon>
    </lineage>
</organism>
<evidence type="ECO:0000313" key="2">
    <source>
        <dbReference type="EMBL" id="QHU15366.1"/>
    </source>
</evidence>
<protein>
    <submittedName>
        <fullName evidence="2">Uncharacterized protein</fullName>
    </submittedName>
</protein>
<keyword evidence="1" id="KW-1133">Transmembrane helix</keyword>
<feature type="transmembrane region" description="Helical" evidence="1">
    <location>
        <begin position="416"/>
        <end position="437"/>
    </location>
</feature>